<dbReference type="AlphaFoldDB" id="A0A975SX87"/>
<protein>
    <submittedName>
        <fullName evidence="2">SRPBCC domain-containing protein</fullName>
    </submittedName>
</protein>
<gene>
    <name evidence="2" type="ORF">KRR39_19685</name>
</gene>
<dbReference type="InterPro" id="IPR013538">
    <property type="entry name" value="ASHA1/2-like_C"/>
</dbReference>
<evidence type="ECO:0000313" key="3">
    <source>
        <dbReference type="Proteomes" id="UP000683575"/>
    </source>
</evidence>
<dbReference type="EMBL" id="CP077062">
    <property type="protein sequence ID" value="QWZ07618.1"/>
    <property type="molecule type" value="Genomic_DNA"/>
</dbReference>
<name>A0A975SX87_9ACTN</name>
<feature type="domain" description="Activator of Hsp90 ATPase homologue 1/2-like C-terminal" evidence="1">
    <location>
        <begin position="24"/>
        <end position="153"/>
    </location>
</feature>
<keyword evidence="3" id="KW-1185">Reference proteome</keyword>
<evidence type="ECO:0000313" key="2">
    <source>
        <dbReference type="EMBL" id="QWZ07618.1"/>
    </source>
</evidence>
<accession>A0A975SX87</accession>
<dbReference type="KEGG" id="nps:KRR39_19685"/>
<dbReference type="Pfam" id="PF08327">
    <property type="entry name" value="AHSA1"/>
    <property type="match status" value="1"/>
</dbReference>
<dbReference type="Proteomes" id="UP000683575">
    <property type="component" value="Chromosome"/>
</dbReference>
<reference evidence="2" key="1">
    <citation type="submission" date="2021-06" db="EMBL/GenBank/DDBJ databases">
        <title>Complete genome sequence of Nocardioides sp. G188.</title>
        <authorList>
            <person name="Im W.-T."/>
        </authorList>
    </citation>
    <scope>NUCLEOTIDE SEQUENCE</scope>
    <source>
        <strain evidence="2">G188</strain>
    </source>
</reference>
<sequence>MTNDRTVTARAGEQSIAFTREFEASAALVFAAHTDPALLGRWTGPRGTEMRVREFDARTGGCWSYVIESGDGAWAFHGSFHEVTAPDRLVQTWEFEGDPGNPTFEVLTFSDLPGGRSRLEGTSLFLTVAARDAMLGGMDEGMDENFQRLDELIAAGELADAPSA</sequence>
<dbReference type="RefSeq" id="WP_216939129.1">
    <property type="nucleotide sequence ID" value="NZ_CP077062.1"/>
</dbReference>
<organism evidence="2 3">
    <name type="scientific">Nocardioides panacis</name>
    <dbReference type="NCBI Taxonomy" id="2849501"/>
    <lineage>
        <taxon>Bacteria</taxon>
        <taxon>Bacillati</taxon>
        <taxon>Actinomycetota</taxon>
        <taxon>Actinomycetes</taxon>
        <taxon>Propionibacteriales</taxon>
        <taxon>Nocardioidaceae</taxon>
        <taxon>Nocardioides</taxon>
    </lineage>
</organism>
<evidence type="ECO:0000259" key="1">
    <source>
        <dbReference type="Pfam" id="PF08327"/>
    </source>
</evidence>
<proteinExistence type="predicted"/>